<dbReference type="Proteomes" id="UP001626550">
    <property type="component" value="Unassembled WGS sequence"/>
</dbReference>
<keyword evidence="3" id="KW-0862">Zinc</keyword>
<feature type="domain" description="BED-type" evidence="6">
    <location>
        <begin position="144"/>
        <end position="203"/>
    </location>
</feature>
<dbReference type="SMART" id="SM00614">
    <property type="entry name" value="ZnF_BED"/>
    <property type="match status" value="1"/>
</dbReference>
<dbReference type="InterPro" id="IPR036236">
    <property type="entry name" value="Znf_C2H2_sf"/>
</dbReference>
<comment type="caution">
    <text evidence="7">The sequence shown here is derived from an EMBL/GenBank/DDBJ whole genome shotgun (WGS) entry which is preliminary data.</text>
</comment>
<evidence type="ECO:0000256" key="1">
    <source>
        <dbReference type="ARBA" id="ARBA00022723"/>
    </source>
</evidence>
<evidence type="ECO:0000256" key="3">
    <source>
        <dbReference type="ARBA" id="ARBA00022833"/>
    </source>
</evidence>
<dbReference type="InterPro" id="IPR003656">
    <property type="entry name" value="Znf_BED"/>
</dbReference>
<feature type="region of interest" description="Disordered" evidence="5">
    <location>
        <begin position="213"/>
        <end position="240"/>
    </location>
</feature>
<dbReference type="EMBL" id="JBJKFK010000552">
    <property type="protein sequence ID" value="KAL3316362.1"/>
    <property type="molecule type" value="Genomic_DNA"/>
</dbReference>
<evidence type="ECO:0000256" key="5">
    <source>
        <dbReference type="SAM" id="MobiDB-lite"/>
    </source>
</evidence>
<feature type="compositionally biased region" description="Polar residues" evidence="5">
    <location>
        <begin position="85"/>
        <end position="126"/>
    </location>
</feature>
<name>A0ABD2QAT8_9PLAT</name>
<keyword evidence="8" id="KW-1185">Reference proteome</keyword>
<dbReference type="Pfam" id="PF02892">
    <property type="entry name" value="zf-BED"/>
    <property type="match status" value="1"/>
</dbReference>
<reference evidence="7 8" key="1">
    <citation type="submission" date="2024-11" db="EMBL/GenBank/DDBJ databases">
        <title>Adaptive evolution of stress response genes in parasites aligns with host niche diversity.</title>
        <authorList>
            <person name="Hahn C."/>
            <person name="Resl P."/>
        </authorList>
    </citation>
    <scope>NUCLEOTIDE SEQUENCE [LARGE SCALE GENOMIC DNA]</scope>
    <source>
        <strain evidence="7">EGGRZ-B1_66</strain>
        <tissue evidence="7">Body</tissue>
    </source>
</reference>
<feature type="compositionally biased region" description="Basic and acidic residues" evidence="5">
    <location>
        <begin position="362"/>
        <end position="373"/>
    </location>
</feature>
<dbReference type="GO" id="GO:0008270">
    <property type="term" value="F:zinc ion binding"/>
    <property type="evidence" value="ECO:0007669"/>
    <property type="project" value="UniProtKB-KW"/>
</dbReference>
<keyword evidence="1" id="KW-0479">Metal-binding</keyword>
<gene>
    <name evidence="7" type="ORF">Ciccas_004993</name>
</gene>
<feature type="region of interest" description="Disordered" evidence="5">
    <location>
        <begin position="515"/>
        <end position="536"/>
    </location>
</feature>
<feature type="compositionally biased region" description="Polar residues" evidence="5">
    <location>
        <begin position="48"/>
        <end position="69"/>
    </location>
</feature>
<evidence type="ECO:0000313" key="8">
    <source>
        <dbReference type="Proteomes" id="UP001626550"/>
    </source>
</evidence>
<proteinExistence type="predicted"/>
<organism evidence="7 8">
    <name type="scientific">Cichlidogyrus casuarinus</name>
    <dbReference type="NCBI Taxonomy" id="1844966"/>
    <lineage>
        <taxon>Eukaryota</taxon>
        <taxon>Metazoa</taxon>
        <taxon>Spiralia</taxon>
        <taxon>Lophotrochozoa</taxon>
        <taxon>Platyhelminthes</taxon>
        <taxon>Monogenea</taxon>
        <taxon>Monopisthocotylea</taxon>
        <taxon>Dactylogyridea</taxon>
        <taxon>Ancyrocephalidae</taxon>
        <taxon>Cichlidogyrus</taxon>
    </lineage>
</organism>
<dbReference type="AlphaFoldDB" id="A0ABD2QAT8"/>
<dbReference type="PROSITE" id="PS50808">
    <property type="entry name" value="ZF_BED"/>
    <property type="match status" value="1"/>
</dbReference>
<keyword evidence="2 4" id="KW-0863">Zinc-finger</keyword>
<evidence type="ECO:0000313" key="7">
    <source>
        <dbReference type="EMBL" id="KAL3316362.1"/>
    </source>
</evidence>
<evidence type="ECO:0000256" key="2">
    <source>
        <dbReference type="ARBA" id="ARBA00022771"/>
    </source>
</evidence>
<evidence type="ECO:0000256" key="4">
    <source>
        <dbReference type="PROSITE-ProRule" id="PRU00027"/>
    </source>
</evidence>
<feature type="region of interest" description="Disordered" evidence="5">
    <location>
        <begin position="46"/>
        <end position="143"/>
    </location>
</feature>
<dbReference type="SUPFAM" id="SSF57667">
    <property type="entry name" value="beta-beta-alpha zinc fingers"/>
    <property type="match status" value="1"/>
</dbReference>
<sequence>MDVLNINSQTGHQQLANTLSAFLQNRHQMTQNCGVEHSGLSNKLMEVSTGSSTSDEPTDLSPTNTNPAGTPTRAHFPGNEDMLSDSDNFNRKTPNSDLDPSMPNLLSPNHYNESPSNMTTPQSRMSIQAPPRRKNTNSGAKSGTKKSFVWKYFCHPHTDEGMLDRSRTQCRLCDSLLAFNASGTTTTMLNHLKSRHGDVAESEEMNRRYHRELNLGPGISPPSSKKLGVPTENGDGPQVKRRKQFNKDMGTKPQNGLDDSIFSQISSAGNFPAAAQQRAMLAEILANNRPSFHAFQKPDLLSHLAGQDDASDLHPPTSLAALNPFQNSGAGFSNPFGINLSASQASEALSPLSFMGLGSPKQSEKSENKRESRSNSPQTNYQQLLTNFLANMQQKQGPGSPQNMFNAGNLLLPPNPLVNLLNHEKGPANGLKADQLGPSGFPSGNLLNQNVLSTLTNLLNVHNRDTSFQPQTPLKLKEESREGTFPAANPGLLAQLQACLAAGKLPSCMSPPLMNMSQTKSVSRRKRQPKQLIPAPDSSLQVRMRKKVNKTWLLNIYHFYWEFLIRANERYLLYAQR</sequence>
<feature type="region of interest" description="Disordered" evidence="5">
    <location>
        <begin position="352"/>
        <end position="380"/>
    </location>
</feature>
<evidence type="ECO:0000259" key="6">
    <source>
        <dbReference type="PROSITE" id="PS50808"/>
    </source>
</evidence>
<accession>A0ABD2QAT8</accession>
<protein>
    <recommendedName>
        <fullName evidence="6">BED-type domain-containing protein</fullName>
    </recommendedName>
</protein>